<dbReference type="EMBL" id="DSEC01000387">
    <property type="protein sequence ID" value="HER43894.1"/>
    <property type="molecule type" value="Genomic_DNA"/>
</dbReference>
<dbReference type="Pfam" id="PF01916">
    <property type="entry name" value="DS"/>
    <property type="match status" value="1"/>
</dbReference>
<evidence type="ECO:0000256" key="2">
    <source>
        <dbReference type="ARBA" id="ARBA00022679"/>
    </source>
</evidence>
<dbReference type="InterPro" id="IPR002773">
    <property type="entry name" value="Deoxyhypusine_synthase"/>
</dbReference>
<dbReference type="InterPro" id="IPR029035">
    <property type="entry name" value="DHS-like_NAD/FAD-binding_dom"/>
</dbReference>
<dbReference type="InterPro" id="IPR036982">
    <property type="entry name" value="Deoxyhypusine_synthase_sf"/>
</dbReference>
<accession>A0A7V2F3Y7</accession>
<name>A0A7V2F3Y7_UNCEI</name>
<dbReference type="PANTHER" id="PTHR11703">
    <property type="entry name" value="DEOXYHYPUSINE SYNTHASE"/>
    <property type="match status" value="1"/>
</dbReference>
<dbReference type="EC" id="2.5.1.46" evidence="3"/>
<reference evidence="3" key="1">
    <citation type="journal article" date="2020" name="mSystems">
        <title>Genome- and Community-Level Interaction Insights into Carbon Utilization and Element Cycling Functions of Hydrothermarchaeota in Hydrothermal Sediment.</title>
        <authorList>
            <person name="Zhou Z."/>
            <person name="Liu Y."/>
            <person name="Xu W."/>
            <person name="Pan J."/>
            <person name="Luo Z.H."/>
            <person name="Li M."/>
        </authorList>
    </citation>
    <scope>NUCLEOTIDE SEQUENCE [LARGE SCALE GENOMIC DNA]</scope>
    <source>
        <strain evidence="3">SpSt-1233</strain>
    </source>
</reference>
<dbReference type="GO" id="GO:0034038">
    <property type="term" value="F:deoxyhypusine synthase activity"/>
    <property type="evidence" value="ECO:0007669"/>
    <property type="project" value="UniProtKB-EC"/>
</dbReference>
<gene>
    <name evidence="3" type="ORF">ENO08_05490</name>
</gene>
<protein>
    <submittedName>
        <fullName evidence="3">Deoxyhypusine synthase</fullName>
        <ecNumber evidence="3">2.5.1.46</ecNumber>
    </submittedName>
</protein>
<dbReference type="PANTHER" id="PTHR11703:SF2">
    <property type="entry name" value="DEOXYHYPUSINE SYNTHASE-LIKE PROTEIN"/>
    <property type="match status" value="1"/>
</dbReference>
<dbReference type="SUPFAM" id="SSF52467">
    <property type="entry name" value="DHS-like NAD/FAD-binding domain"/>
    <property type="match status" value="1"/>
</dbReference>
<dbReference type="AlphaFoldDB" id="A0A7V2F3Y7"/>
<dbReference type="Proteomes" id="UP000886069">
    <property type="component" value="Unassembled WGS sequence"/>
</dbReference>
<sequence length="326" mass="35420">MKKGKLLSFPTKPIELSPGMTCSELLEGLEGCSFQGRNLARAAKIWTRALGEDVTVWLGLSGAMVPAGMRRVIVSLMERRYIDVLVSTGANLYHDLHETVGNFHYIGSHHADDRELRDRKIDRIYDTYADEDQFMALDGEIAAWAVGAIEERPYTTREFLHLLGKEAGRRSGGEKGILSTAAALDIPVYCPAIGDSSIGIALTEAPRPFIFDMIGDVEETAALAAAKKSLVIYVGGGTPKNFIQQTEVTNLVHGRDVEGHSYAIQFVVDAPHWGGLSGCTFEEAISWGKISVDAENVTVVCDATIALPIVAAAVMTRMQGKKRPGR</sequence>
<dbReference type="Gene3D" id="3.40.910.10">
    <property type="entry name" value="Deoxyhypusine synthase"/>
    <property type="match status" value="1"/>
</dbReference>
<dbReference type="GO" id="GO:0005737">
    <property type="term" value="C:cytoplasm"/>
    <property type="evidence" value="ECO:0007669"/>
    <property type="project" value="TreeGrafter"/>
</dbReference>
<evidence type="ECO:0000256" key="1">
    <source>
        <dbReference type="ARBA" id="ARBA00009892"/>
    </source>
</evidence>
<comment type="similarity">
    <text evidence="1">Belongs to the deoxyhypusine synthase family.</text>
</comment>
<organism evidence="3">
    <name type="scientific">Eiseniibacteriota bacterium</name>
    <dbReference type="NCBI Taxonomy" id="2212470"/>
    <lineage>
        <taxon>Bacteria</taxon>
        <taxon>Candidatus Eiseniibacteriota</taxon>
    </lineage>
</organism>
<evidence type="ECO:0000313" key="3">
    <source>
        <dbReference type="EMBL" id="HER43894.1"/>
    </source>
</evidence>
<proteinExistence type="inferred from homology"/>
<keyword evidence="2 3" id="KW-0808">Transferase</keyword>
<comment type="caution">
    <text evidence="3">The sequence shown here is derived from an EMBL/GenBank/DDBJ whole genome shotgun (WGS) entry which is preliminary data.</text>
</comment>